<protein>
    <submittedName>
        <fullName evidence="1">Uncharacterized protein</fullName>
    </submittedName>
</protein>
<dbReference type="EMBL" id="QXGF01003011">
    <property type="protein sequence ID" value="KAE8922669.1"/>
    <property type="molecule type" value="Genomic_DNA"/>
</dbReference>
<accession>A0A6A3DMX2</accession>
<dbReference type="Proteomes" id="UP000429523">
    <property type="component" value="Unassembled WGS sequence"/>
</dbReference>
<sequence length="34" mass="4072">MHEQLHLIEFWVTFFSRNSVLWAKRLLLNISNGA</sequence>
<proteinExistence type="predicted"/>
<evidence type="ECO:0000313" key="1">
    <source>
        <dbReference type="EMBL" id="KAE8922669.1"/>
    </source>
</evidence>
<evidence type="ECO:0000313" key="2">
    <source>
        <dbReference type="Proteomes" id="UP000429523"/>
    </source>
</evidence>
<name>A0A6A3DMX2_9STRA</name>
<organism evidence="1 2">
    <name type="scientific">Phytophthora fragariae</name>
    <dbReference type="NCBI Taxonomy" id="53985"/>
    <lineage>
        <taxon>Eukaryota</taxon>
        <taxon>Sar</taxon>
        <taxon>Stramenopiles</taxon>
        <taxon>Oomycota</taxon>
        <taxon>Peronosporomycetes</taxon>
        <taxon>Peronosporales</taxon>
        <taxon>Peronosporaceae</taxon>
        <taxon>Phytophthora</taxon>
    </lineage>
</organism>
<gene>
    <name evidence="1" type="ORF">PF009_g27068</name>
</gene>
<reference evidence="1 2" key="1">
    <citation type="submission" date="2018-08" db="EMBL/GenBank/DDBJ databases">
        <title>Genomic investigation of the strawberry pathogen Phytophthora fragariae indicates pathogenicity is determined by transcriptional variation in three key races.</title>
        <authorList>
            <person name="Adams T.M."/>
            <person name="Armitage A.D."/>
            <person name="Sobczyk M.K."/>
            <person name="Bates H.J."/>
            <person name="Dunwell J.M."/>
            <person name="Nellist C.F."/>
            <person name="Harrison R.J."/>
        </authorList>
    </citation>
    <scope>NUCLEOTIDE SEQUENCE [LARGE SCALE GENOMIC DNA]</scope>
    <source>
        <strain evidence="1 2">NOV-9</strain>
    </source>
</reference>
<dbReference type="AlphaFoldDB" id="A0A6A3DMX2"/>
<comment type="caution">
    <text evidence="1">The sequence shown here is derived from an EMBL/GenBank/DDBJ whole genome shotgun (WGS) entry which is preliminary data.</text>
</comment>